<dbReference type="Proteomes" id="UP000293874">
    <property type="component" value="Unassembled WGS sequence"/>
</dbReference>
<dbReference type="AlphaFoldDB" id="A0A4Q7N193"/>
<protein>
    <submittedName>
        <fullName evidence="2">Uncharacterized protein</fullName>
    </submittedName>
</protein>
<evidence type="ECO:0000256" key="1">
    <source>
        <dbReference type="SAM" id="MobiDB-lite"/>
    </source>
</evidence>
<gene>
    <name evidence="2" type="ORF">EV199_0226</name>
</gene>
<sequence length="123" mass="14110">MNKQNDPNKQSAQKPEDKSANKQHGNKDNIEQNFDKGHNKSGYAEKEPREKPNQSGHQPKVTNEENDITNTDQQDRIDETEDQGTQRGKYSDDKDLSDNKDPEIDTPIHDPEKTEKKIPSIKQ</sequence>
<feature type="compositionally biased region" description="Polar residues" evidence="1">
    <location>
        <begin position="1"/>
        <end position="13"/>
    </location>
</feature>
<dbReference type="RefSeq" id="WP_130538851.1">
    <property type="nucleotide sequence ID" value="NZ_CP042431.1"/>
</dbReference>
<dbReference type="EMBL" id="SGXA01000001">
    <property type="protein sequence ID" value="RZS74379.1"/>
    <property type="molecule type" value="Genomic_DNA"/>
</dbReference>
<reference evidence="2 3" key="1">
    <citation type="submission" date="2019-02" db="EMBL/GenBank/DDBJ databases">
        <title>Genomic Encyclopedia of Type Strains, Phase IV (KMG-IV): sequencing the most valuable type-strain genomes for metagenomic binning, comparative biology and taxonomic classification.</title>
        <authorList>
            <person name="Goeker M."/>
        </authorList>
    </citation>
    <scope>NUCLEOTIDE SEQUENCE [LARGE SCALE GENOMIC DNA]</scope>
    <source>
        <strain evidence="2 3">DSM 18116</strain>
    </source>
</reference>
<evidence type="ECO:0000313" key="3">
    <source>
        <dbReference type="Proteomes" id="UP000293874"/>
    </source>
</evidence>
<feature type="compositionally biased region" description="Basic and acidic residues" evidence="1">
    <location>
        <begin position="89"/>
        <end position="123"/>
    </location>
</feature>
<feature type="compositionally biased region" description="Basic and acidic residues" evidence="1">
    <location>
        <begin position="14"/>
        <end position="52"/>
    </location>
</feature>
<organism evidence="2 3">
    <name type="scientific">Pseudobacter ginsenosidimutans</name>
    <dbReference type="NCBI Taxonomy" id="661488"/>
    <lineage>
        <taxon>Bacteria</taxon>
        <taxon>Pseudomonadati</taxon>
        <taxon>Bacteroidota</taxon>
        <taxon>Chitinophagia</taxon>
        <taxon>Chitinophagales</taxon>
        <taxon>Chitinophagaceae</taxon>
        <taxon>Pseudobacter</taxon>
    </lineage>
</organism>
<proteinExistence type="predicted"/>
<accession>A0A4Q7N193</accession>
<evidence type="ECO:0000313" key="2">
    <source>
        <dbReference type="EMBL" id="RZS74379.1"/>
    </source>
</evidence>
<dbReference type="OrthoDB" id="9882905at2"/>
<comment type="caution">
    <text evidence="2">The sequence shown here is derived from an EMBL/GenBank/DDBJ whole genome shotgun (WGS) entry which is preliminary data.</text>
</comment>
<name>A0A4Q7N193_9BACT</name>
<feature type="region of interest" description="Disordered" evidence="1">
    <location>
        <begin position="1"/>
        <end position="123"/>
    </location>
</feature>
<keyword evidence="3" id="KW-1185">Reference proteome</keyword>